<keyword evidence="2" id="KW-1185">Reference proteome</keyword>
<reference evidence="1 2" key="2">
    <citation type="submission" date="2018-11" db="EMBL/GenBank/DDBJ databases">
        <authorList>
            <consortium name="Pathogen Informatics"/>
        </authorList>
    </citation>
    <scope>NUCLEOTIDE SEQUENCE [LARGE SCALE GENOMIC DNA]</scope>
</reference>
<dbReference type="WBParaSite" id="TCNE_0000346801-mRNA-1">
    <property type="protein sequence ID" value="TCNE_0000346801-mRNA-1"/>
    <property type="gene ID" value="TCNE_0000346801"/>
</dbReference>
<name>A0A183U4P8_TOXCA</name>
<dbReference type="EMBL" id="UYWY01004473">
    <property type="protein sequence ID" value="VDM29184.1"/>
    <property type="molecule type" value="Genomic_DNA"/>
</dbReference>
<protein>
    <submittedName>
        <fullName evidence="3">Retrotransposon protein</fullName>
    </submittedName>
</protein>
<accession>A0A183U4P8</accession>
<dbReference type="AlphaFoldDB" id="A0A183U4P8"/>
<evidence type="ECO:0000313" key="2">
    <source>
        <dbReference type="Proteomes" id="UP000050794"/>
    </source>
</evidence>
<evidence type="ECO:0000313" key="3">
    <source>
        <dbReference type="WBParaSite" id="TCNE_0000346801-mRNA-1"/>
    </source>
</evidence>
<reference evidence="3" key="1">
    <citation type="submission" date="2016-06" db="UniProtKB">
        <authorList>
            <consortium name="WormBaseParasite"/>
        </authorList>
    </citation>
    <scope>IDENTIFICATION</scope>
</reference>
<organism evidence="2 3">
    <name type="scientific">Toxocara canis</name>
    <name type="common">Canine roundworm</name>
    <dbReference type="NCBI Taxonomy" id="6265"/>
    <lineage>
        <taxon>Eukaryota</taxon>
        <taxon>Metazoa</taxon>
        <taxon>Ecdysozoa</taxon>
        <taxon>Nematoda</taxon>
        <taxon>Chromadorea</taxon>
        <taxon>Rhabditida</taxon>
        <taxon>Spirurina</taxon>
        <taxon>Ascaridomorpha</taxon>
        <taxon>Ascaridoidea</taxon>
        <taxon>Toxocaridae</taxon>
        <taxon>Toxocara</taxon>
    </lineage>
</organism>
<evidence type="ECO:0000313" key="1">
    <source>
        <dbReference type="EMBL" id="VDM29184.1"/>
    </source>
</evidence>
<dbReference type="Proteomes" id="UP000050794">
    <property type="component" value="Unassembled WGS sequence"/>
</dbReference>
<proteinExistence type="predicted"/>
<gene>
    <name evidence="1" type="ORF">TCNE_LOCUS3467</name>
</gene>
<sequence length="106" mass="12432">MMPSIVDDHKETWATTKKVPMLLVVVERRTEKTMTGTKLPIENWMSPTDKKTKLGYCTMISCTDSLTCGGYQRYAWLRKRAYVARLAERKNYKAAMHRWAMRKKLV</sequence>